<comment type="subcellular location">
    <subcellularLocation>
        <location evidence="1 10">Cell membrane</location>
        <topology evidence="1 10">Multi-pass membrane protein</topology>
    </subcellularLocation>
</comment>
<dbReference type="GO" id="GO:0004984">
    <property type="term" value="F:olfactory receptor activity"/>
    <property type="evidence" value="ECO:0007669"/>
    <property type="project" value="InterPro"/>
</dbReference>
<evidence type="ECO:0000256" key="4">
    <source>
        <dbReference type="ARBA" id="ARBA00022692"/>
    </source>
</evidence>
<evidence type="ECO:0000256" key="1">
    <source>
        <dbReference type="ARBA" id="ARBA00004651"/>
    </source>
</evidence>
<evidence type="ECO:0000256" key="6">
    <source>
        <dbReference type="ARBA" id="ARBA00022989"/>
    </source>
</evidence>
<dbReference type="GO" id="GO:0005549">
    <property type="term" value="F:odorant binding"/>
    <property type="evidence" value="ECO:0007669"/>
    <property type="project" value="InterPro"/>
</dbReference>
<feature type="transmembrane region" description="Helical" evidence="10">
    <location>
        <begin position="83"/>
        <end position="101"/>
    </location>
</feature>
<feature type="transmembrane region" description="Helical" evidence="10">
    <location>
        <begin position="48"/>
        <end position="71"/>
    </location>
</feature>
<reference evidence="11" key="1">
    <citation type="submission" date="2014-10" db="EMBL/GenBank/DDBJ databases">
        <title>Odorant receptors of the New Zealand endemic leafroller moth species Planotortrix octo and P. excessana.</title>
        <authorList>
            <person name="Steinwender B."/>
            <person name="Thrimawithana A.H."/>
            <person name="Cowhurst R.N."/>
            <person name="Newcomb R.D."/>
        </authorList>
    </citation>
    <scope>NUCLEOTIDE SEQUENCE</scope>
</reference>
<dbReference type="InterPro" id="IPR004117">
    <property type="entry name" value="7tm6_olfct_rcpt"/>
</dbReference>
<evidence type="ECO:0000256" key="10">
    <source>
        <dbReference type="RuleBase" id="RU351113"/>
    </source>
</evidence>
<evidence type="ECO:0000256" key="5">
    <source>
        <dbReference type="ARBA" id="ARBA00022725"/>
    </source>
</evidence>
<evidence type="ECO:0000256" key="9">
    <source>
        <dbReference type="ARBA" id="ARBA00023224"/>
    </source>
</evidence>
<comment type="similarity">
    <text evidence="10">Belongs to the insect chemoreceptor superfamily. Heteromeric odorant receptor channel (TC 1.A.69) family.</text>
</comment>
<evidence type="ECO:0000256" key="2">
    <source>
        <dbReference type="ARBA" id="ARBA00022475"/>
    </source>
</evidence>
<dbReference type="GO" id="GO:0007165">
    <property type="term" value="P:signal transduction"/>
    <property type="evidence" value="ECO:0007669"/>
    <property type="project" value="UniProtKB-KW"/>
</dbReference>
<keyword evidence="4 10" id="KW-0812">Transmembrane</keyword>
<accession>A0A0B5GI86</accession>
<protein>
    <recommendedName>
        <fullName evidence="10">Odorant receptor</fullName>
    </recommendedName>
</protein>
<organism evidence="11">
    <name type="scientific">Planotortrix octo</name>
    <dbReference type="NCBI Taxonomy" id="65038"/>
    <lineage>
        <taxon>Eukaryota</taxon>
        <taxon>Metazoa</taxon>
        <taxon>Ecdysozoa</taxon>
        <taxon>Arthropoda</taxon>
        <taxon>Hexapoda</taxon>
        <taxon>Insecta</taxon>
        <taxon>Pterygota</taxon>
        <taxon>Neoptera</taxon>
        <taxon>Endopterygota</taxon>
        <taxon>Lepidoptera</taxon>
        <taxon>Glossata</taxon>
        <taxon>Ditrysia</taxon>
        <taxon>Tortricoidea</taxon>
        <taxon>Tortricidae</taxon>
        <taxon>Tortricinae</taxon>
        <taxon>Planotortrix</taxon>
    </lineage>
</organism>
<feature type="transmembrane region" description="Helical" evidence="10">
    <location>
        <begin position="137"/>
        <end position="156"/>
    </location>
</feature>
<keyword evidence="8 10" id="KW-0675">Receptor</keyword>
<keyword evidence="9 10" id="KW-0807">Transducer</keyword>
<proteinExistence type="evidence at transcript level"/>
<keyword evidence="3 10" id="KW-0716">Sensory transduction</keyword>
<evidence type="ECO:0000256" key="3">
    <source>
        <dbReference type="ARBA" id="ARBA00022606"/>
    </source>
</evidence>
<keyword evidence="2" id="KW-1003">Cell membrane</keyword>
<dbReference type="EMBL" id="KM892386">
    <property type="protein sequence ID" value="AJF23801.1"/>
    <property type="molecule type" value="mRNA"/>
</dbReference>
<evidence type="ECO:0000256" key="8">
    <source>
        <dbReference type="ARBA" id="ARBA00023170"/>
    </source>
</evidence>
<keyword evidence="6 10" id="KW-1133">Transmembrane helix</keyword>
<keyword evidence="5 10" id="KW-0552">Olfaction</keyword>
<evidence type="ECO:0000256" key="7">
    <source>
        <dbReference type="ARBA" id="ARBA00023136"/>
    </source>
</evidence>
<evidence type="ECO:0000313" key="11">
    <source>
        <dbReference type="EMBL" id="AJF23801.1"/>
    </source>
</evidence>
<comment type="caution">
    <text evidence="10">Lacks conserved residue(s) required for the propagation of feature annotation.</text>
</comment>
<dbReference type="AlphaFoldDB" id="A0A0B5GI86"/>
<feature type="transmembrane region" description="Helical" evidence="10">
    <location>
        <begin position="274"/>
        <end position="293"/>
    </location>
</feature>
<dbReference type="Pfam" id="PF02949">
    <property type="entry name" value="7tm_6"/>
    <property type="match status" value="1"/>
</dbReference>
<dbReference type="GO" id="GO:0005886">
    <property type="term" value="C:plasma membrane"/>
    <property type="evidence" value="ECO:0007669"/>
    <property type="project" value="UniProtKB-SubCell"/>
</dbReference>
<feature type="transmembrane region" description="Helical" evidence="10">
    <location>
        <begin position="299"/>
        <end position="316"/>
    </location>
</feature>
<keyword evidence="7 10" id="KW-0472">Membrane</keyword>
<dbReference type="PANTHER" id="PTHR21137:SF35">
    <property type="entry name" value="ODORANT RECEPTOR 19A-RELATED"/>
    <property type="match status" value="1"/>
</dbReference>
<sequence length="389" mass="44526">MEHLNNLKESMAVTKARLKENSLDSLVWLGNIVPRILGFDSAREKVFIPYWILHFSLFTYVYVVGCVVYQARHAKVASDFVKNYVNVSLVILTVMNSYWFLVERGLLKTVLKKVKEIDNYVVQSGLFAEKHTHSLFLIKRIIHIFGGLNLISFFVVNIPNRLDLKIETFSMAICVGIEPLTSSPNREICKVLLGMTECSLGAVTLHFQTLMLILIAHTTSMYQILSDDIMMFNTELEDHRDYAYIKDKLSMMVYRHALILEITQGLKSLYSMPMGVNFGLNAVCMCFFCFLTSDEYLGFMPILVYSFLAFFLYCLLGQRLTNAAEVFARAVYSCGWEKMNVKEQKAIYIMLMQAQKPVELLAADIIPVNMYTFASTIEAIYKFTTAVKL</sequence>
<name>A0A0B5GI86_9NEOP</name>
<dbReference type="PANTHER" id="PTHR21137">
    <property type="entry name" value="ODORANT RECEPTOR"/>
    <property type="match status" value="1"/>
</dbReference>